<gene>
    <name evidence="2" type="ORF">SKAU_G00323590</name>
</gene>
<dbReference type="EMBL" id="JAINUF010000014">
    <property type="protein sequence ID" value="KAJ8342431.1"/>
    <property type="molecule type" value="Genomic_DNA"/>
</dbReference>
<evidence type="ECO:0000313" key="2">
    <source>
        <dbReference type="EMBL" id="KAJ8342431.1"/>
    </source>
</evidence>
<feature type="compositionally biased region" description="Polar residues" evidence="1">
    <location>
        <begin position="64"/>
        <end position="76"/>
    </location>
</feature>
<sequence length="83" mass="8849">MSLAGSSRGGTLHHITPRPSPLSAFQCARSERPRPRIPRVTMPGVALETGAEKHRRKPEGAVDGSQNDTESNSQNGCCPAVEN</sequence>
<feature type="region of interest" description="Disordered" evidence="1">
    <location>
        <begin position="1"/>
        <end position="83"/>
    </location>
</feature>
<name>A0A9Q1EP53_SYNKA</name>
<accession>A0A9Q1EP53</accession>
<comment type="caution">
    <text evidence="2">The sequence shown here is derived from an EMBL/GenBank/DDBJ whole genome shotgun (WGS) entry which is preliminary data.</text>
</comment>
<organism evidence="2 3">
    <name type="scientific">Synaphobranchus kaupii</name>
    <name type="common">Kaup's arrowtooth eel</name>
    <dbReference type="NCBI Taxonomy" id="118154"/>
    <lineage>
        <taxon>Eukaryota</taxon>
        <taxon>Metazoa</taxon>
        <taxon>Chordata</taxon>
        <taxon>Craniata</taxon>
        <taxon>Vertebrata</taxon>
        <taxon>Euteleostomi</taxon>
        <taxon>Actinopterygii</taxon>
        <taxon>Neopterygii</taxon>
        <taxon>Teleostei</taxon>
        <taxon>Anguilliformes</taxon>
        <taxon>Synaphobranchidae</taxon>
        <taxon>Synaphobranchus</taxon>
    </lineage>
</organism>
<protein>
    <submittedName>
        <fullName evidence="2">Uncharacterized protein</fullName>
    </submittedName>
</protein>
<dbReference type="AlphaFoldDB" id="A0A9Q1EP53"/>
<evidence type="ECO:0000313" key="3">
    <source>
        <dbReference type="Proteomes" id="UP001152622"/>
    </source>
</evidence>
<reference evidence="2" key="1">
    <citation type="journal article" date="2023" name="Science">
        <title>Genome structures resolve the early diversification of teleost fishes.</title>
        <authorList>
            <person name="Parey E."/>
            <person name="Louis A."/>
            <person name="Montfort J."/>
            <person name="Bouchez O."/>
            <person name="Roques C."/>
            <person name="Iampietro C."/>
            <person name="Lluch J."/>
            <person name="Castinel A."/>
            <person name="Donnadieu C."/>
            <person name="Desvignes T."/>
            <person name="Floi Bucao C."/>
            <person name="Jouanno E."/>
            <person name="Wen M."/>
            <person name="Mejri S."/>
            <person name="Dirks R."/>
            <person name="Jansen H."/>
            <person name="Henkel C."/>
            <person name="Chen W.J."/>
            <person name="Zahm M."/>
            <person name="Cabau C."/>
            <person name="Klopp C."/>
            <person name="Thompson A.W."/>
            <person name="Robinson-Rechavi M."/>
            <person name="Braasch I."/>
            <person name="Lecointre G."/>
            <person name="Bobe J."/>
            <person name="Postlethwait J.H."/>
            <person name="Berthelot C."/>
            <person name="Roest Crollius H."/>
            <person name="Guiguen Y."/>
        </authorList>
    </citation>
    <scope>NUCLEOTIDE SEQUENCE</scope>
    <source>
        <strain evidence="2">WJC10195</strain>
    </source>
</reference>
<keyword evidence="3" id="KW-1185">Reference proteome</keyword>
<dbReference type="Proteomes" id="UP001152622">
    <property type="component" value="Chromosome 14"/>
</dbReference>
<proteinExistence type="predicted"/>
<evidence type="ECO:0000256" key="1">
    <source>
        <dbReference type="SAM" id="MobiDB-lite"/>
    </source>
</evidence>